<dbReference type="Proteomes" id="UP000199315">
    <property type="component" value="Unassembled WGS sequence"/>
</dbReference>
<dbReference type="SUPFAM" id="SSF58104">
    <property type="entry name" value="Methyl-accepting chemotaxis protein (MCP) signaling domain"/>
    <property type="match status" value="1"/>
</dbReference>
<dbReference type="SUPFAM" id="SSF53822">
    <property type="entry name" value="Periplasmic binding protein-like I"/>
    <property type="match status" value="1"/>
</dbReference>
<dbReference type="Gene3D" id="3.40.50.2300">
    <property type="match status" value="2"/>
</dbReference>
<dbReference type="InterPro" id="IPR025997">
    <property type="entry name" value="SBP_2_dom"/>
</dbReference>
<dbReference type="GO" id="GO:0006935">
    <property type="term" value="P:chemotaxis"/>
    <property type="evidence" value="ECO:0007669"/>
    <property type="project" value="InterPro"/>
</dbReference>
<organism evidence="5 6">
    <name type="scientific">Anaerobium acetethylicum</name>
    <dbReference type="NCBI Taxonomy" id="1619234"/>
    <lineage>
        <taxon>Bacteria</taxon>
        <taxon>Bacillati</taxon>
        <taxon>Bacillota</taxon>
        <taxon>Clostridia</taxon>
        <taxon>Lachnospirales</taxon>
        <taxon>Lachnospiraceae</taxon>
        <taxon>Anaerobium</taxon>
    </lineage>
</organism>
<dbReference type="Pfam" id="PF00015">
    <property type="entry name" value="MCPsignal"/>
    <property type="match status" value="1"/>
</dbReference>
<dbReference type="STRING" id="1619234.SAMN05421730_10325"/>
<evidence type="ECO:0000313" key="6">
    <source>
        <dbReference type="Proteomes" id="UP000199315"/>
    </source>
</evidence>
<keyword evidence="6" id="KW-1185">Reference proteome</keyword>
<accession>A0A1D3TXM3</accession>
<protein>
    <submittedName>
        <fullName evidence="5">Methyl-accepting chemotaxis protein</fullName>
    </submittedName>
</protein>
<dbReference type="GO" id="GO:0004888">
    <property type="term" value="F:transmembrane signaling receptor activity"/>
    <property type="evidence" value="ECO:0007669"/>
    <property type="project" value="InterPro"/>
</dbReference>
<dbReference type="GO" id="GO:0016020">
    <property type="term" value="C:membrane"/>
    <property type="evidence" value="ECO:0007669"/>
    <property type="project" value="InterPro"/>
</dbReference>
<dbReference type="PROSITE" id="PS50111">
    <property type="entry name" value="CHEMOTAXIS_TRANSDUC_2"/>
    <property type="match status" value="1"/>
</dbReference>
<sequence length="640" mass="71867">MVFGKKIKKEDAYIAGKMKAWDFKEELQDFNQQNMSYEVYQKYRNYFTSFVRELQDAVSVTGKLDGITSDITQISGHVNKAAEYIADGAVAQEEEVILCMSVLDDFVKRIMLMDDDSKQTLENAREIERQGDHGRKSIENLVQSQDVFKDVVRNISEEVSSLMDKSKKINEITDVLHGISKQTNLLSLNASIEAARAGEAGRGFAVVAEEVRKLSEESRKASENINVTVQTIAGELEALQKLISKSKETFLVQKEAGEEVVKSFETISSSVGSFVESQVSYSSNVEEILKRKDLMVTSIGGIASVIAESTASTEEVATLTMDQVNKLNLMVRTIRNLSDRVYAMDKMTGSVQVDIVEEKKKRIAMVWDLDDPFWKPAEKEAYKMGKVFELDIEIHAPKKRGEEGIRQMLGILDKIESGTYDGLCISPINDKRVAERIARISRKGVKIVFIQSKFDNIDYEFLIGTDSIACGHHAGKVIKKILGGTGEMAVIRWENGKIDAIEDRASGCIQELKDSDIRIHEYLAPGEPDSAEAENYIRQLLEKYPKTKLLFATNVGWGLSFAKYMKKHNAGLEVVTVDYTEEIAEYISKGYIQSAISQRPFAWGGISIEKLMDVFEGKTVERYIDTGTYEVNLKNMKVFS</sequence>
<dbReference type="Gene3D" id="1.10.287.950">
    <property type="entry name" value="Methyl-accepting chemotaxis protein"/>
    <property type="match status" value="1"/>
</dbReference>
<dbReference type="PANTHER" id="PTHR32089">
    <property type="entry name" value="METHYL-ACCEPTING CHEMOTAXIS PROTEIN MCPB"/>
    <property type="match status" value="1"/>
</dbReference>
<reference evidence="5 6" key="1">
    <citation type="submission" date="2016-09" db="EMBL/GenBank/DDBJ databases">
        <authorList>
            <person name="Capua I."/>
            <person name="De Benedictis P."/>
            <person name="Joannis T."/>
            <person name="Lombin L.H."/>
            <person name="Cattoli G."/>
        </authorList>
    </citation>
    <scope>NUCLEOTIDE SEQUENCE [LARGE SCALE GENOMIC DNA]</scope>
    <source>
        <strain evidence="5 6">GluBS11</strain>
    </source>
</reference>
<evidence type="ECO:0000256" key="1">
    <source>
        <dbReference type="ARBA" id="ARBA00023224"/>
    </source>
</evidence>
<proteinExistence type="inferred from homology"/>
<dbReference type="InterPro" id="IPR004089">
    <property type="entry name" value="MCPsignal_dom"/>
</dbReference>
<dbReference type="PRINTS" id="PR00260">
    <property type="entry name" value="CHEMTRNSDUCR"/>
</dbReference>
<evidence type="ECO:0000259" key="4">
    <source>
        <dbReference type="PROSITE" id="PS50111"/>
    </source>
</evidence>
<dbReference type="InterPro" id="IPR028082">
    <property type="entry name" value="Peripla_BP_I"/>
</dbReference>
<name>A0A1D3TXM3_9FIRM</name>
<dbReference type="PANTHER" id="PTHR32089:SF112">
    <property type="entry name" value="LYSOZYME-LIKE PROTEIN-RELATED"/>
    <property type="match status" value="1"/>
</dbReference>
<dbReference type="AlphaFoldDB" id="A0A1D3TXM3"/>
<keyword evidence="1 3" id="KW-0807">Transducer</keyword>
<evidence type="ECO:0000256" key="2">
    <source>
        <dbReference type="ARBA" id="ARBA00029447"/>
    </source>
</evidence>
<dbReference type="InterPro" id="IPR004090">
    <property type="entry name" value="Chemotax_Me-accpt_rcpt"/>
</dbReference>
<dbReference type="Pfam" id="PF13407">
    <property type="entry name" value="Peripla_BP_4"/>
    <property type="match status" value="1"/>
</dbReference>
<evidence type="ECO:0000256" key="3">
    <source>
        <dbReference type="PROSITE-ProRule" id="PRU00284"/>
    </source>
</evidence>
<evidence type="ECO:0000313" key="5">
    <source>
        <dbReference type="EMBL" id="SCP99082.1"/>
    </source>
</evidence>
<feature type="domain" description="Methyl-accepting transducer" evidence="4">
    <location>
        <begin position="67"/>
        <end position="317"/>
    </location>
</feature>
<comment type="similarity">
    <text evidence="2">Belongs to the methyl-accepting chemotaxis (MCP) protein family.</text>
</comment>
<gene>
    <name evidence="5" type="ORF">SAMN05421730_10325</name>
</gene>
<dbReference type="SMART" id="SM00283">
    <property type="entry name" value="MA"/>
    <property type="match status" value="1"/>
</dbReference>
<dbReference type="GO" id="GO:0007165">
    <property type="term" value="P:signal transduction"/>
    <property type="evidence" value="ECO:0007669"/>
    <property type="project" value="UniProtKB-KW"/>
</dbReference>
<dbReference type="EMBL" id="FMKA01000032">
    <property type="protein sequence ID" value="SCP99082.1"/>
    <property type="molecule type" value="Genomic_DNA"/>
</dbReference>